<dbReference type="Proteomes" id="UP000319004">
    <property type="component" value="Chromosome"/>
</dbReference>
<evidence type="ECO:0000313" key="2">
    <source>
        <dbReference type="Proteomes" id="UP000319004"/>
    </source>
</evidence>
<dbReference type="AlphaFoldDB" id="A0A518HKU0"/>
<evidence type="ECO:0000313" key="1">
    <source>
        <dbReference type="EMBL" id="QDV41466.1"/>
    </source>
</evidence>
<name>A0A518HKU0_9BACT</name>
<protein>
    <submittedName>
        <fullName evidence="1">Uncharacterized protein</fullName>
    </submittedName>
</protein>
<keyword evidence="2" id="KW-1185">Reference proteome</keyword>
<organism evidence="1 2">
    <name type="scientific">Stieleria neptunia</name>
    <dbReference type="NCBI Taxonomy" id="2527979"/>
    <lineage>
        <taxon>Bacteria</taxon>
        <taxon>Pseudomonadati</taxon>
        <taxon>Planctomycetota</taxon>
        <taxon>Planctomycetia</taxon>
        <taxon>Pirellulales</taxon>
        <taxon>Pirellulaceae</taxon>
        <taxon>Stieleria</taxon>
    </lineage>
</organism>
<dbReference type="EMBL" id="CP037423">
    <property type="protein sequence ID" value="QDV41466.1"/>
    <property type="molecule type" value="Genomic_DNA"/>
</dbReference>
<accession>A0A518HKU0</accession>
<gene>
    <name evidence="1" type="ORF">Enr13x_13050</name>
</gene>
<reference evidence="1 2" key="1">
    <citation type="submission" date="2019-03" db="EMBL/GenBank/DDBJ databases">
        <title>Deep-cultivation of Planctomycetes and their phenomic and genomic characterization uncovers novel biology.</title>
        <authorList>
            <person name="Wiegand S."/>
            <person name="Jogler M."/>
            <person name="Boedeker C."/>
            <person name="Pinto D."/>
            <person name="Vollmers J."/>
            <person name="Rivas-Marin E."/>
            <person name="Kohn T."/>
            <person name="Peeters S.H."/>
            <person name="Heuer A."/>
            <person name="Rast P."/>
            <person name="Oberbeckmann S."/>
            <person name="Bunk B."/>
            <person name="Jeske O."/>
            <person name="Meyerdierks A."/>
            <person name="Storesund J.E."/>
            <person name="Kallscheuer N."/>
            <person name="Luecker S."/>
            <person name="Lage O.M."/>
            <person name="Pohl T."/>
            <person name="Merkel B.J."/>
            <person name="Hornburger P."/>
            <person name="Mueller R.-W."/>
            <person name="Bruemmer F."/>
            <person name="Labrenz M."/>
            <person name="Spormann A.M."/>
            <person name="Op den Camp H."/>
            <person name="Overmann J."/>
            <person name="Amann R."/>
            <person name="Jetten M.S.M."/>
            <person name="Mascher T."/>
            <person name="Medema M.H."/>
            <person name="Devos D.P."/>
            <person name="Kaster A.-K."/>
            <person name="Ovreas L."/>
            <person name="Rohde M."/>
            <person name="Galperin M.Y."/>
            <person name="Jogler C."/>
        </authorList>
    </citation>
    <scope>NUCLEOTIDE SEQUENCE [LARGE SCALE GENOMIC DNA]</scope>
    <source>
        <strain evidence="1 2">Enr13</strain>
    </source>
</reference>
<sequence length="67" mass="7470">MEVPRLFLIAVDTIMLMRNPQHRVRQQQDGSAEHSEPAAIDTSHQMLFGQLTLIAVFSAALLLRALA</sequence>
<proteinExistence type="predicted"/>
<dbReference type="KEGG" id="snep:Enr13x_13050"/>